<organism evidence="1 2">
    <name type="scientific">Collybia nuda</name>
    <dbReference type="NCBI Taxonomy" id="64659"/>
    <lineage>
        <taxon>Eukaryota</taxon>
        <taxon>Fungi</taxon>
        <taxon>Dikarya</taxon>
        <taxon>Basidiomycota</taxon>
        <taxon>Agaricomycotina</taxon>
        <taxon>Agaricomycetes</taxon>
        <taxon>Agaricomycetidae</taxon>
        <taxon>Agaricales</taxon>
        <taxon>Tricholomatineae</taxon>
        <taxon>Clitocybaceae</taxon>
        <taxon>Collybia</taxon>
    </lineage>
</organism>
<accession>A0A9P5Y1I0</accession>
<evidence type="ECO:0000313" key="2">
    <source>
        <dbReference type="Proteomes" id="UP000807353"/>
    </source>
</evidence>
<reference evidence="1" key="1">
    <citation type="submission" date="2020-11" db="EMBL/GenBank/DDBJ databases">
        <authorList>
            <consortium name="DOE Joint Genome Institute"/>
            <person name="Ahrendt S."/>
            <person name="Riley R."/>
            <person name="Andreopoulos W."/>
            <person name="Labutti K."/>
            <person name="Pangilinan J."/>
            <person name="Ruiz-Duenas F.J."/>
            <person name="Barrasa J.M."/>
            <person name="Sanchez-Garcia M."/>
            <person name="Camarero S."/>
            <person name="Miyauchi S."/>
            <person name="Serrano A."/>
            <person name="Linde D."/>
            <person name="Babiker R."/>
            <person name="Drula E."/>
            <person name="Ayuso-Fernandez I."/>
            <person name="Pacheco R."/>
            <person name="Padilla G."/>
            <person name="Ferreira P."/>
            <person name="Barriuso J."/>
            <person name="Kellner H."/>
            <person name="Castanera R."/>
            <person name="Alfaro M."/>
            <person name="Ramirez L."/>
            <person name="Pisabarro A.G."/>
            <person name="Kuo A."/>
            <person name="Tritt A."/>
            <person name="Lipzen A."/>
            <person name="He G."/>
            <person name="Yan M."/>
            <person name="Ng V."/>
            <person name="Cullen D."/>
            <person name="Martin F."/>
            <person name="Rosso M.-N."/>
            <person name="Henrissat B."/>
            <person name="Hibbett D."/>
            <person name="Martinez A.T."/>
            <person name="Grigoriev I.V."/>
        </authorList>
    </citation>
    <scope>NUCLEOTIDE SEQUENCE</scope>
    <source>
        <strain evidence="1">CBS 247.69</strain>
    </source>
</reference>
<dbReference type="OrthoDB" id="10253919at2759"/>
<comment type="caution">
    <text evidence="1">The sequence shown here is derived from an EMBL/GenBank/DDBJ whole genome shotgun (WGS) entry which is preliminary data.</text>
</comment>
<protein>
    <submittedName>
        <fullName evidence="1">Uncharacterized protein</fullName>
    </submittedName>
</protein>
<gene>
    <name evidence="1" type="ORF">BDZ94DRAFT_997828</name>
</gene>
<name>A0A9P5Y1I0_9AGAR</name>
<sequence>MSLARHDPPGFVDDLTEANKQGWSDTISSFMLTENVSSTLTPQFYDATKVLEVNPVPIEPITWFAFPKKVKLDNPSDIDRWRVADSDRKYQDEYLEWSIKRDANGKMTRIVFCNEGPEYFEFLAEHQQDTLLDLYQKLNPGVSIQVADLYTTNPDGKLVYNPTNKWNNATNTGTIMHLIQMNNTLGAEVDLGARATVLRKRADGTPITDSDELIKCSEYGNSNRNSDPTIGAGINAGARGKPQLMLTIANPVGLYIDSINWGLINPPAGHDEDDLSEFWKYTRGKNGKYMRAEFEIPEGQGYVLGDITVNGTPLQYGGQLADYIKVSITARACNLELQPRFCTEAPPPVTPDCKCETPLASNNFSLAMVKEQKLPGLAKHSYVRQ</sequence>
<dbReference type="AlphaFoldDB" id="A0A9P5Y1I0"/>
<evidence type="ECO:0000313" key="1">
    <source>
        <dbReference type="EMBL" id="KAF9459656.1"/>
    </source>
</evidence>
<dbReference type="Proteomes" id="UP000807353">
    <property type="component" value="Unassembled WGS sequence"/>
</dbReference>
<keyword evidence="2" id="KW-1185">Reference proteome</keyword>
<dbReference type="EMBL" id="MU150312">
    <property type="protein sequence ID" value="KAF9459656.1"/>
    <property type="molecule type" value="Genomic_DNA"/>
</dbReference>
<proteinExistence type="predicted"/>